<accession>A0A1H1MRQ0</accession>
<evidence type="ECO:0000313" key="3">
    <source>
        <dbReference type="Proteomes" id="UP000199700"/>
    </source>
</evidence>
<proteinExistence type="predicted"/>
<evidence type="ECO:0000313" key="2">
    <source>
        <dbReference type="EMBL" id="SDR89302.1"/>
    </source>
</evidence>
<dbReference type="AlphaFoldDB" id="A0A1H1MRQ0"/>
<reference evidence="2" key="1">
    <citation type="submission" date="2016-10" db="EMBL/GenBank/DDBJ databases">
        <authorList>
            <person name="Varghese N."/>
            <person name="Submissions S."/>
        </authorList>
    </citation>
    <scope>NUCLEOTIDE SEQUENCE [LARGE SCALE GENOMIC DNA]</scope>
    <source>
        <strain evidence="2">DSM 22082</strain>
    </source>
</reference>
<dbReference type="EMBL" id="LT629739">
    <property type="protein sequence ID" value="SDR89302.1"/>
    <property type="molecule type" value="Genomic_DNA"/>
</dbReference>
<organism evidence="2 3">
    <name type="scientific">Brevibacterium sandarakinum</name>
    <dbReference type="NCBI Taxonomy" id="629680"/>
    <lineage>
        <taxon>Bacteria</taxon>
        <taxon>Bacillati</taxon>
        <taxon>Actinomycetota</taxon>
        <taxon>Actinomycetes</taxon>
        <taxon>Micrococcales</taxon>
        <taxon>Brevibacteriaceae</taxon>
        <taxon>Brevibacterium</taxon>
    </lineage>
</organism>
<sequence length="52" mass="5814">MWGNLFRLPRLPGNIPHSLVPRTDKARMHPDLFPGATGSQPMHGALMHKSQL</sequence>
<dbReference type="Proteomes" id="UP000199700">
    <property type="component" value="Chromosome"/>
</dbReference>
<name>A0A1H1MRQ0_BRESA</name>
<dbReference type="STRING" id="629680.SAMN04489751_0736"/>
<feature type="region of interest" description="Disordered" evidence="1">
    <location>
        <begin position="13"/>
        <end position="52"/>
    </location>
</feature>
<evidence type="ECO:0000256" key="1">
    <source>
        <dbReference type="SAM" id="MobiDB-lite"/>
    </source>
</evidence>
<gene>
    <name evidence="2" type="ORF">SAMN04489751_0736</name>
</gene>
<keyword evidence="3" id="KW-1185">Reference proteome</keyword>
<protein>
    <submittedName>
        <fullName evidence="2">Uncharacterized protein</fullName>
    </submittedName>
</protein>